<dbReference type="SMART" id="SM00349">
    <property type="entry name" value="KRAB"/>
    <property type="match status" value="1"/>
</dbReference>
<reference evidence="2" key="2">
    <citation type="submission" date="2025-08" db="UniProtKB">
        <authorList>
            <consortium name="Ensembl"/>
        </authorList>
    </citation>
    <scope>IDENTIFICATION</scope>
</reference>
<reference evidence="2" key="3">
    <citation type="submission" date="2025-09" db="UniProtKB">
        <authorList>
            <consortium name="Ensembl"/>
        </authorList>
    </citation>
    <scope>IDENTIFICATION</scope>
</reference>
<proteinExistence type="predicted"/>
<reference evidence="2" key="1">
    <citation type="journal article" date="2020" name="Gigascience">
        <title>An improved pig reference genome sequence to enable pig genetics and genomics research.</title>
        <authorList>
            <person name="Warr A."/>
            <person name="Affara N."/>
            <person name="Aken B."/>
            <person name="Beiki H."/>
            <person name="Bickhart D.M."/>
            <person name="Billis K."/>
            <person name="Chow W."/>
            <person name="Eory L."/>
            <person name="Finlayson H.A."/>
            <person name="Flicek P."/>
            <person name="Giron C.G."/>
            <person name="Griffin D.K."/>
            <person name="Hall R."/>
            <person name="Hannum G."/>
            <person name="Hourlier T."/>
            <person name="Howe K."/>
            <person name="Hume D.A."/>
            <person name="Izuogu O."/>
            <person name="Kim K."/>
            <person name="Koren S."/>
            <person name="Liu H."/>
            <person name="Manchanda N."/>
            <person name="Martin F.J."/>
            <person name="Nonneman D.J."/>
            <person name="O'Connor R.E."/>
            <person name="Phillippy A.M."/>
            <person name="Rohrer G.A."/>
            <person name="Rosen B.D."/>
            <person name="Rund L.A."/>
            <person name="Sargent C.A."/>
            <person name="Schook L.B."/>
            <person name="Schroeder S.G."/>
            <person name="Schwartz A.S."/>
            <person name="Skinner B.M."/>
            <person name="Talbot R."/>
            <person name="Tseng E."/>
            <person name="Tuggle C.K."/>
            <person name="Watson M."/>
            <person name="Smith T.P.L."/>
            <person name="Archibald A.L."/>
        </authorList>
    </citation>
    <scope>NUCLEOTIDE SEQUENCE [LARGE SCALE GENOMIC DNA]</scope>
    <source>
        <strain evidence="2">Duroc</strain>
    </source>
</reference>
<organism evidence="2 3">
    <name type="scientific">Sus scrofa</name>
    <name type="common">Pig</name>
    <dbReference type="NCBI Taxonomy" id="9823"/>
    <lineage>
        <taxon>Eukaryota</taxon>
        <taxon>Metazoa</taxon>
        <taxon>Chordata</taxon>
        <taxon>Craniata</taxon>
        <taxon>Vertebrata</taxon>
        <taxon>Euteleostomi</taxon>
        <taxon>Mammalia</taxon>
        <taxon>Eutheria</taxon>
        <taxon>Laurasiatheria</taxon>
        <taxon>Artiodactyla</taxon>
        <taxon>Suina</taxon>
        <taxon>Suidae</taxon>
        <taxon>Sus</taxon>
    </lineage>
</organism>
<sequence>LTTERVTFKDVAMDFTKEKWGQLDPKLRALYKAVMLEISGNLVLGLRFKYQSDKISVEGRKTLLPK</sequence>
<dbReference type="SUPFAM" id="SSF109640">
    <property type="entry name" value="KRAB domain (Kruppel-associated box)"/>
    <property type="match status" value="1"/>
</dbReference>
<dbReference type="PANTHER" id="PTHR23232:SF156">
    <property type="entry name" value="KRAB DOMAIN-CONTAINING PROTEIN"/>
    <property type="match status" value="1"/>
</dbReference>
<dbReference type="PROSITE" id="PS50805">
    <property type="entry name" value="KRAB"/>
    <property type="match status" value="1"/>
</dbReference>
<dbReference type="Pfam" id="PF01352">
    <property type="entry name" value="KRAB"/>
    <property type="match status" value="1"/>
</dbReference>
<dbReference type="Proteomes" id="UP000008227">
    <property type="component" value="Chromosome 6"/>
</dbReference>
<dbReference type="AlphaFoldDB" id="A0A8W4FA57"/>
<dbReference type="Ensembl" id="ENSSSCT00000102554.1">
    <property type="protein sequence ID" value="ENSSSCP00000076161.1"/>
    <property type="gene ID" value="ENSSSCG00000055753.1"/>
</dbReference>
<protein>
    <recommendedName>
        <fullName evidence="1">KRAB domain-containing protein</fullName>
    </recommendedName>
</protein>
<dbReference type="Gene3D" id="6.10.140.140">
    <property type="match status" value="1"/>
</dbReference>
<evidence type="ECO:0000313" key="3">
    <source>
        <dbReference type="Proteomes" id="UP000008227"/>
    </source>
</evidence>
<dbReference type="InterPro" id="IPR050169">
    <property type="entry name" value="Krueppel_C2H2_ZnF"/>
</dbReference>
<name>A0A8W4FA57_PIG</name>
<dbReference type="PANTHER" id="PTHR23232">
    <property type="entry name" value="KRAB DOMAIN C2H2 ZINC FINGER"/>
    <property type="match status" value="1"/>
</dbReference>
<accession>A0A8W4FA57</accession>
<dbReference type="CDD" id="cd07765">
    <property type="entry name" value="KRAB_A-box"/>
    <property type="match status" value="1"/>
</dbReference>
<dbReference type="GO" id="GO:0006355">
    <property type="term" value="P:regulation of DNA-templated transcription"/>
    <property type="evidence" value="ECO:0007669"/>
    <property type="project" value="InterPro"/>
</dbReference>
<dbReference type="InterPro" id="IPR001909">
    <property type="entry name" value="KRAB"/>
</dbReference>
<evidence type="ECO:0000259" key="1">
    <source>
        <dbReference type="PROSITE" id="PS50805"/>
    </source>
</evidence>
<keyword evidence="3" id="KW-1185">Reference proteome</keyword>
<dbReference type="InterPro" id="IPR036051">
    <property type="entry name" value="KRAB_dom_sf"/>
</dbReference>
<evidence type="ECO:0000313" key="2">
    <source>
        <dbReference type="Ensembl" id="ENSSSCP00000076161.1"/>
    </source>
</evidence>
<feature type="domain" description="KRAB" evidence="1">
    <location>
        <begin position="6"/>
        <end position="66"/>
    </location>
</feature>